<accession>A0A7D5HZP2</accession>
<dbReference type="PANTHER" id="PTHR41964:SF1">
    <property type="entry name" value="GLOBAL NITROGEN REGULATOR NRPR"/>
    <property type="match status" value="1"/>
</dbReference>
<dbReference type="Pfam" id="PF08461">
    <property type="entry name" value="WHD_RNase_R"/>
    <property type="match status" value="1"/>
</dbReference>
<sequence>MTDPNVERKLVEIMRIISESDKPVGARLIADEMHNRGYAIGERAVRYHLRILDERGFTEKHGYIGRTITERGKKELSDALVSDRLGFIITKIEELIYRTDYDLDSGKGNVIVNISYIDKDDYDNAADVIRYAMAHGASISPKVGVLEEESDDYDIYIPEGKIALATVCSITFDGLLLKNGIPTMPAFGGLMQMENYEPEGFVDLISYSGTSIDPIKIFLRRKSTSILKSIDTGSGYMLANMREIPASAAKRAEIVIERAKKDDIGGNICIGDSGEDVLYAPVQRGKVGIPVMVGINAVAAVEEAGIQIDTHPVSTVMEYKKMKIL</sequence>
<name>A0A7D5HZP2_9EURY</name>
<dbReference type="InterPro" id="IPR002846">
    <property type="entry name" value="NRD"/>
</dbReference>
<dbReference type="GeneID" id="55820412"/>
<gene>
    <name evidence="3" type="ORF">HWN40_02015</name>
</gene>
<dbReference type="AlphaFoldDB" id="A0A7D5HZP2"/>
<evidence type="ECO:0000313" key="3">
    <source>
        <dbReference type="EMBL" id="QLC49126.1"/>
    </source>
</evidence>
<evidence type="ECO:0000259" key="1">
    <source>
        <dbReference type="Pfam" id="PF01995"/>
    </source>
</evidence>
<protein>
    <submittedName>
        <fullName evidence="3">DUF128 domain-containing protein</fullName>
    </submittedName>
</protein>
<dbReference type="Proteomes" id="UP000509594">
    <property type="component" value="Chromosome"/>
</dbReference>
<dbReference type="PANTHER" id="PTHR41964">
    <property type="entry name" value="GLOBAL NITROGEN REGULATOR NRPR"/>
    <property type="match status" value="1"/>
</dbReference>
<dbReference type="SUPFAM" id="SSF46785">
    <property type="entry name" value="Winged helix' DNA-binding domain"/>
    <property type="match status" value="1"/>
</dbReference>
<dbReference type="InterPro" id="IPR013668">
    <property type="entry name" value="RNase_R_HTH_12"/>
</dbReference>
<proteinExistence type="predicted"/>
<reference evidence="3 4" key="1">
    <citation type="submission" date="2020-06" db="EMBL/GenBank/DDBJ databases">
        <title>Methanolobus halotolerans sp. nov., isolated from a saline lake Tus in Siberia.</title>
        <authorList>
            <person name="Shen Y."/>
            <person name="Chen S.-C."/>
            <person name="Lai M.-C."/>
            <person name="Huang H.-H."/>
            <person name="Chiu H.-H."/>
            <person name="Tang S.-L."/>
            <person name="Rogozin D.Y."/>
            <person name="Degermendzhy A.G."/>
        </authorList>
    </citation>
    <scope>NUCLEOTIDE SEQUENCE [LARGE SCALE GENOMIC DNA]</scope>
    <source>
        <strain evidence="3 4">DSM 21339</strain>
    </source>
</reference>
<dbReference type="EMBL" id="CP058215">
    <property type="protein sequence ID" value="QLC49126.1"/>
    <property type="molecule type" value="Genomic_DNA"/>
</dbReference>
<feature type="domain" description="NrpR regulatory" evidence="1">
    <location>
        <begin position="85"/>
        <end position="323"/>
    </location>
</feature>
<dbReference type="KEGG" id="mzi:HWN40_02015"/>
<dbReference type="RefSeq" id="WP_176964189.1">
    <property type="nucleotide sequence ID" value="NZ_CP058215.1"/>
</dbReference>
<keyword evidence="4" id="KW-1185">Reference proteome</keyword>
<organism evidence="3 4">
    <name type="scientific">Methanolobus zinderi</name>
    <dbReference type="NCBI Taxonomy" id="536044"/>
    <lineage>
        <taxon>Archaea</taxon>
        <taxon>Methanobacteriati</taxon>
        <taxon>Methanobacteriota</taxon>
        <taxon>Stenosarchaea group</taxon>
        <taxon>Methanomicrobia</taxon>
        <taxon>Methanosarcinales</taxon>
        <taxon>Methanosarcinaceae</taxon>
        <taxon>Methanolobus</taxon>
    </lineage>
</organism>
<evidence type="ECO:0000259" key="2">
    <source>
        <dbReference type="Pfam" id="PF08461"/>
    </source>
</evidence>
<dbReference type="InterPro" id="IPR038982">
    <property type="entry name" value="NrpR"/>
</dbReference>
<dbReference type="InterPro" id="IPR036984">
    <property type="entry name" value="NrpR_dom_sf"/>
</dbReference>
<dbReference type="Pfam" id="PF01995">
    <property type="entry name" value="NRD1_2"/>
    <property type="match status" value="1"/>
</dbReference>
<dbReference type="Gene3D" id="3.30.70.1360">
    <property type="entry name" value="mj0159-like"/>
    <property type="match status" value="2"/>
</dbReference>
<feature type="domain" description="Ribonuclease R winged-helix" evidence="2">
    <location>
        <begin position="11"/>
        <end position="76"/>
    </location>
</feature>
<dbReference type="InterPro" id="IPR036390">
    <property type="entry name" value="WH_DNA-bd_sf"/>
</dbReference>
<evidence type="ECO:0000313" key="4">
    <source>
        <dbReference type="Proteomes" id="UP000509594"/>
    </source>
</evidence>
<dbReference type="OrthoDB" id="358798at2157"/>